<dbReference type="PANTHER" id="PTHR30451:SF20">
    <property type="entry name" value="FIMBRIAE USHER"/>
    <property type="match status" value="1"/>
</dbReference>
<comment type="similarity">
    <text evidence="2 9">Belongs to the fimbrial export usher family.</text>
</comment>
<evidence type="ECO:0000256" key="7">
    <source>
        <dbReference type="ARBA" id="ARBA00023136"/>
    </source>
</evidence>
<evidence type="ECO:0000256" key="9">
    <source>
        <dbReference type="RuleBase" id="RU003884"/>
    </source>
</evidence>
<dbReference type="Pfam" id="PF00577">
    <property type="entry name" value="Usher"/>
    <property type="match status" value="1"/>
</dbReference>
<evidence type="ECO:0000256" key="5">
    <source>
        <dbReference type="ARBA" id="ARBA00022692"/>
    </source>
</evidence>
<dbReference type="InterPro" id="IPR043142">
    <property type="entry name" value="PapC-like_C_sf"/>
</dbReference>
<dbReference type="InterPro" id="IPR037224">
    <property type="entry name" value="PapC_N_sf"/>
</dbReference>
<dbReference type="EMBL" id="CP132976">
    <property type="protein sequence ID" value="WMD20239.1"/>
    <property type="molecule type" value="Genomic_DNA"/>
</dbReference>
<dbReference type="Pfam" id="PF13954">
    <property type="entry name" value="PapC_N"/>
    <property type="match status" value="1"/>
</dbReference>
<keyword evidence="7 9" id="KW-0472">Membrane</keyword>
<keyword evidence="4" id="KW-1134">Transmembrane beta strand</keyword>
<dbReference type="InterPro" id="IPR042186">
    <property type="entry name" value="FimD_plug_dom"/>
</dbReference>
<dbReference type="InterPro" id="IPR025885">
    <property type="entry name" value="PapC_N"/>
</dbReference>
<keyword evidence="13" id="KW-1185">Reference proteome</keyword>
<dbReference type="PROSITE" id="PS01151">
    <property type="entry name" value="FIMBRIAL_USHER"/>
    <property type="match status" value="1"/>
</dbReference>
<organism evidence="12 13">
    <name type="scientific">Achromobacter seleniivolatilans</name>
    <dbReference type="NCBI Taxonomy" id="3047478"/>
    <lineage>
        <taxon>Bacteria</taxon>
        <taxon>Pseudomonadati</taxon>
        <taxon>Pseudomonadota</taxon>
        <taxon>Betaproteobacteria</taxon>
        <taxon>Burkholderiales</taxon>
        <taxon>Alcaligenaceae</taxon>
        <taxon>Achromobacter</taxon>
    </lineage>
</organism>
<keyword evidence="8 9" id="KW-0998">Cell outer membrane</keyword>
<evidence type="ECO:0000256" key="6">
    <source>
        <dbReference type="ARBA" id="ARBA00022729"/>
    </source>
</evidence>
<dbReference type="Proteomes" id="UP001234798">
    <property type="component" value="Chromosome"/>
</dbReference>
<feature type="domain" description="PapC N-terminal" evidence="11">
    <location>
        <begin position="6"/>
        <end position="159"/>
    </location>
</feature>
<sequence length="848" mass="90597">MYAEVNFDSRFLFGAPMDLSRFSQGNAVLPGVYAADIRVNGQRVGRFDVQFQTVDATGRTEPCFTRRELETLGIDSARAQAASVGGLPQTPAESTGESGECLALSVAVPGSRAYMDLGDLVLDLSVPQAFMYARARGWVDPARWDNGATVGLLDYSLNAYSSRPNHGASDFSNMYLGLTSGVNLGPWRLRQRSTKSWSNRGNSSWNSLETYAQRGIEPWRSQLVLGDSYTSGELFDTTSLRGVRVFSDDRMLPDSMRSYAPVVRGIADTNAVVTVRQGGRVLHEENVSAGPFELSDLPASGYGGDLEVTVQEADGRQSTFSVPFASVPLLLREGLQRYSLGIGKYRNSEFDSEPLMFEGTYQYGLTDAVTAYAGSQASEGYTSLMLGSAINTPVGAFSLDVTGARTQVSGSTSTGLSTRVNYANMLSDTGTRFSMAGYRYSTSNFYSLRDALFARAGSDESSRTWYDYRVRERFQINVSQPVGDRGNVFITGSRQNYWRADSGSDLQFQVGYSSSFRTVGYSIYAQRIRSGESATLSNQVMLTLSIPLGRSSTDTGPRFNSLSSTITRSSNGDHVVQASASGTGGTDVPVSFGLTASTAQTGGSSSSTNTLGGYGSYRAPFGTYTANASVGNQMQQASVGVRGALVAHAGGVTAGPSLGRAAALVQAKGATGARLINGQGAEIDGNGYALVPALTPYRVNSVMLDPAKLGMDVELGSTSEEVVPTLDSIVLVELRTTQGRPVLLRLRRDGAEAVPLGANVFQEEGQKALGTVGQAGTALLRGMAEQGAVRVRWGEGADQQCRAAYRLPTETAEKRPADRSGIVRLQVECRPLEPIAQAVPEKASDHEM</sequence>
<evidence type="ECO:0000256" key="1">
    <source>
        <dbReference type="ARBA" id="ARBA00004571"/>
    </source>
</evidence>
<evidence type="ECO:0000256" key="4">
    <source>
        <dbReference type="ARBA" id="ARBA00022452"/>
    </source>
</evidence>
<protein>
    <submittedName>
        <fullName evidence="12">Fimbria/pilus outer membrane usher protein</fullName>
    </submittedName>
</protein>
<dbReference type="Gene3D" id="2.60.40.2610">
    <property type="entry name" value="Outer membrane usher protein FimD, plug domain"/>
    <property type="match status" value="1"/>
</dbReference>
<evidence type="ECO:0000256" key="3">
    <source>
        <dbReference type="ARBA" id="ARBA00022448"/>
    </source>
</evidence>
<evidence type="ECO:0000313" key="12">
    <source>
        <dbReference type="EMBL" id="WMD20239.1"/>
    </source>
</evidence>
<dbReference type="Gene3D" id="3.10.20.410">
    <property type="match status" value="1"/>
</dbReference>
<evidence type="ECO:0000259" key="11">
    <source>
        <dbReference type="Pfam" id="PF13954"/>
    </source>
</evidence>
<evidence type="ECO:0000256" key="8">
    <source>
        <dbReference type="ARBA" id="ARBA00023237"/>
    </source>
</evidence>
<gene>
    <name evidence="12" type="ORF">RAS12_27135</name>
</gene>
<reference evidence="12 13" key="1">
    <citation type="submission" date="2023-08" db="EMBL/GenBank/DDBJ databases">
        <title>Achromobacter seleniivolatilans sp. nov., isolated from seleniferous soil.</title>
        <authorList>
            <person name="Zhang S."/>
            <person name="Li K."/>
            <person name="Peng J."/>
            <person name="Zhao Q."/>
            <person name="Wang H."/>
            <person name="Guo Y."/>
        </authorList>
    </citation>
    <scope>NUCLEOTIDE SEQUENCE [LARGE SCALE GENOMIC DNA]</scope>
    <source>
        <strain evidence="12 13">R39</strain>
    </source>
</reference>
<keyword evidence="6" id="KW-0732">Signal</keyword>
<feature type="domain" description="PapC-like C-terminal" evidence="10">
    <location>
        <begin position="743"/>
        <end position="808"/>
    </location>
</feature>
<evidence type="ECO:0000256" key="2">
    <source>
        <dbReference type="ARBA" id="ARBA00008064"/>
    </source>
</evidence>
<dbReference type="InterPro" id="IPR018030">
    <property type="entry name" value="Fimbrial_membr_usher_CS"/>
</dbReference>
<comment type="subcellular location">
    <subcellularLocation>
        <location evidence="1 9">Cell outer membrane</location>
        <topology evidence="1 9">Multi-pass membrane protein</topology>
    </subcellularLocation>
</comment>
<dbReference type="InterPro" id="IPR025949">
    <property type="entry name" value="PapC-like_C"/>
</dbReference>
<dbReference type="Gene3D" id="2.60.40.3110">
    <property type="match status" value="1"/>
</dbReference>
<dbReference type="SUPFAM" id="SSF141729">
    <property type="entry name" value="FimD N-terminal domain-like"/>
    <property type="match status" value="1"/>
</dbReference>
<keyword evidence="9" id="KW-1029">Fimbrium biogenesis</keyword>
<accession>A0ABY9M0Z2</accession>
<dbReference type="Gene3D" id="2.60.40.2070">
    <property type="match status" value="1"/>
</dbReference>
<dbReference type="Pfam" id="PF13953">
    <property type="entry name" value="PapC_C"/>
    <property type="match status" value="1"/>
</dbReference>
<name>A0ABY9M0Z2_9BURK</name>
<keyword evidence="3 9" id="KW-0813">Transport</keyword>
<dbReference type="PANTHER" id="PTHR30451">
    <property type="entry name" value="OUTER MEMBRANE USHER PROTEIN"/>
    <property type="match status" value="1"/>
</dbReference>
<evidence type="ECO:0000259" key="10">
    <source>
        <dbReference type="Pfam" id="PF13953"/>
    </source>
</evidence>
<keyword evidence="5 9" id="KW-0812">Transmembrane</keyword>
<proteinExistence type="inferred from homology"/>
<dbReference type="InterPro" id="IPR000015">
    <property type="entry name" value="Fimb_usher"/>
</dbReference>
<evidence type="ECO:0000313" key="13">
    <source>
        <dbReference type="Proteomes" id="UP001234798"/>
    </source>
</evidence>